<dbReference type="GO" id="GO:0019375">
    <property type="term" value="P:galactolipid biosynthetic process"/>
    <property type="evidence" value="ECO:0007669"/>
    <property type="project" value="TreeGrafter"/>
</dbReference>
<keyword evidence="4" id="KW-0150">Chloroplast</keyword>
<dbReference type="PANTHER" id="PTHR46132:SF6">
    <property type="entry name" value="DIGALACTOSYLDIACYLGLYCEROL SYNTHASE 1, CHLOROPLASTIC"/>
    <property type="match status" value="1"/>
</dbReference>
<organism evidence="9 10">
    <name type="scientific">Capsicum baccatum</name>
    <name type="common">Peruvian pepper</name>
    <dbReference type="NCBI Taxonomy" id="33114"/>
    <lineage>
        <taxon>Eukaryota</taxon>
        <taxon>Viridiplantae</taxon>
        <taxon>Streptophyta</taxon>
        <taxon>Embryophyta</taxon>
        <taxon>Tracheophyta</taxon>
        <taxon>Spermatophyta</taxon>
        <taxon>Magnoliopsida</taxon>
        <taxon>eudicotyledons</taxon>
        <taxon>Gunneridae</taxon>
        <taxon>Pentapetalae</taxon>
        <taxon>asterids</taxon>
        <taxon>lamiids</taxon>
        <taxon>Solanales</taxon>
        <taxon>Solanaceae</taxon>
        <taxon>Solanoideae</taxon>
        <taxon>Capsiceae</taxon>
        <taxon>Capsicum</taxon>
    </lineage>
</organism>
<dbReference type="OrthoDB" id="44480at2759"/>
<comment type="subcellular location">
    <subcellularLocation>
        <location evidence="2">Membrane</location>
    </subcellularLocation>
    <subcellularLocation>
        <location evidence="1">Plastid</location>
        <location evidence="1">Chloroplast</location>
    </subcellularLocation>
</comment>
<evidence type="ECO:0000256" key="8">
    <source>
        <dbReference type="SAM" id="Phobius"/>
    </source>
</evidence>
<comment type="caution">
    <text evidence="9">The sequence shown here is derived from an EMBL/GenBank/DDBJ whole genome shotgun (WGS) entry which is preliminary data.</text>
</comment>
<dbReference type="STRING" id="33114.A0A2G2VM21"/>
<dbReference type="InterPro" id="IPR044525">
    <property type="entry name" value="DGDG1/2"/>
</dbReference>
<protein>
    <submittedName>
        <fullName evidence="9">Digalactosyldiacylglycerol synthase 1, chloroplastic</fullName>
    </submittedName>
</protein>
<sequence>MMMTINVYAKFPSGRVQIQGLDWSSDKKVEWDPDVERVLLPSGKPLVPEYAMRFVGGSFSKLLILYYVGLHLSFQEDRRSVDEAIKHPYFSQSMAVNGLMFMVAVGFNVVARKMAAKRQSSQQVFSKGAYFCEKIVWAKGYRDLIDLLAKHKSDLDGFNMDVFGNGEYAHEVQTIAWTLNLNVNFMKGRDHANDSLYRANMYQHGTKGMHLPLVSQKESAENAVKDDLVRRLGMILMIVIYSFMILEKMNNYLEGNVKLNMQGKELNGENMDDEKIHVIIQ</sequence>
<accession>A0A2G2VM21</accession>
<keyword evidence="6" id="KW-0808">Transferase</keyword>
<keyword evidence="8" id="KW-0812">Transmembrane</keyword>
<reference evidence="10" key="2">
    <citation type="journal article" date="2017" name="J. Anim. Genet.">
        <title>Multiple reference genome sequences of hot pepper reveal the massive evolution of plant disease resistance genes by retroduplication.</title>
        <authorList>
            <person name="Kim S."/>
            <person name="Park J."/>
            <person name="Yeom S.-I."/>
            <person name="Kim Y.-M."/>
            <person name="Seo E."/>
            <person name="Kim K.-T."/>
            <person name="Kim M.-S."/>
            <person name="Lee J.M."/>
            <person name="Cheong K."/>
            <person name="Shin H.-S."/>
            <person name="Kim S.-B."/>
            <person name="Han K."/>
            <person name="Lee J."/>
            <person name="Park M."/>
            <person name="Lee H.-A."/>
            <person name="Lee H.-Y."/>
            <person name="Lee Y."/>
            <person name="Oh S."/>
            <person name="Lee J.H."/>
            <person name="Choi E."/>
            <person name="Choi E."/>
            <person name="Lee S.E."/>
            <person name="Jeon J."/>
            <person name="Kim H."/>
            <person name="Choi G."/>
            <person name="Song H."/>
            <person name="Lee J."/>
            <person name="Lee S.-C."/>
            <person name="Kwon J.-K."/>
            <person name="Lee H.-Y."/>
            <person name="Koo N."/>
            <person name="Hong Y."/>
            <person name="Kim R.W."/>
            <person name="Kang W.-H."/>
            <person name="Huh J.H."/>
            <person name="Kang B.-C."/>
            <person name="Yang T.-J."/>
            <person name="Lee Y.-H."/>
            <person name="Bennetzen J.L."/>
            <person name="Choi D."/>
        </authorList>
    </citation>
    <scope>NUCLEOTIDE SEQUENCE [LARGE SCALE GENOMIC DNA]</scope>
    <source>
        <strain evidence="10">cv. PBC81</strain>
    </source>
</reference>
<dbReference type="EMBL" id="MLFT02000011">
    <property type="protein sequence ID" value="PHT34007.1"/>
    <property type="molecule type" value="Genomic_DNA"/>
</dbReference>
<keyword evidence="7 8" id="KW-0472">Membrane</keyword>
<name>A0A2G2VM21_CAPBA</name>
<reference evidence="9 10" key="1">
    <citation type="journal article" date="2017" name="Genome Biol.">
        <title>New reference genome sequences of hot pepper reveal the massive evolution of plant disease-resistance genes by retroduplication.</title>
        <authorList>
            <person name="Kim S."/>
            <person name="Park J."/>
            <person name="Yeom S.I."/>
            <person name="Kim Y.M."/>
            <person name="Seo E."/>
            <person name="Kim K.T."/>
            <person name="Kim M.S."/>
            <person name="Lee J.M."/>
            <person name="Cheong K."/>
            <person name="Shin H.S."/>
            <person name="Kim S.B."/>
            <person name="Han K."/>
            <person name="Lee J."/>
            <person name="Park M."/>
            <person name="Lee H.A."/>
            <person name="Lee H.Y."/>
            <person name="Lee Y."/>
            <person name="Oh S."/>
            <person name="Lee J.H."/>
            <person name="Choi E."/>
            <person name="Choi E."/>
            <person name="Lee S.E."/>
            <person name="Jeon J."/>
            <person name="Kim H."/>
            <person name="Choi G."/>
            <person name="Song H."/>
            <person name="Lee J."/>
            <person name="Lee S.C."/>
            <person name="Kwon J.K."/>
            <person name="Lee H.Y."/>
            <person name="Koo N."/>
            <person name="Hong Y."/>
            <person name="Kim R.W."/>
            <person name="Kang W.H."/>
            <person name="Huh J.H."/>
            <person name="Kang B.C."/>
            <person name="Yang T.J."/>
            <person name="Lee Y.H."/>
            <person name="Bennetzen J.L."/>
            <person name="Choi D."/>
        </authorList>
    </citation>
    <scope>NUCLEOTIDE SEQUENCE [LARGE SCALE GENOMIC DNA]</scope>
    <source>
        <strain evidence="10">cv. PBC81</strain>
    </source>
</reference>
<evidence type="ECO:0000256" key="3">
    <source>
        <dbReference type="ARBA" id="ARBA00009481"/>
    </source>
</evidence>
<comment type="similarity">
    <text evidence="3">Belongs to the glycosyltransferase group 1 family. Glycosyltransferase 4 subfamily.</text>
</comment>
<feature type="transmembrane region" description="Helical" evidence="8">
    <location>
        <begin position="228"/>
        <end position="246"/>
    </location>
</feature>
<dbReference type="AlphaFoldDB" id="A0A2G2VM21"/>
<evidence type="ECO:0000256" key="6">
    <source>
        <dbReference type="ARBA" id="ARBA00022679"/>
    </source>
</evidence>
<dbReference type="Gene3D" id="3.90.120.10">
    <property type="entry name" value="DNA Methylase, subunit A, domain 2"/>
    <property type="match status" value="1"/>
</dbReference>
<proteinExistence type="inferred from homology"/>
<keyword evidence="5" id="KW-0934">Plastid</keyword>
<evidence type="ECO:0000256" key="4">
    <source>
        <dbReference type="ARBA" id="ARBA00022528"/>
    </source>
</evidence>
<keyword evidence="10" id="KW-1185">Reference proteome</keyword>
<feature type="transmembrane region" description="Helical" evidence="8">
    <location>
        <begin position="50"/>
        <end position="69"/>
    </location>
</feature>
<evidence type="ECO:0000256" key="5">
    <source>
        <dbReference type="ARBA" id="ARBA00022640"/>
    </source>
</evidence>
<evidence type="ECO:0000256" key="1">
    <source>
        <dbReference type="ARBA" id="ARBA00004229"/>
    </source>
</evidence>
<evidence type="ECO:0000256" key="2">
    <source>
        <dbReference type="ARBA" id="ARBA00004370"/>
    </source>
</evidence>
<evidence type="ECO:0000313" key="10">
    <source>
        <dbReference type="Proteomes" id="UP000224567"/>
    </source>
</evidence>
<dbReference type="Proteomes" id="UP000224567">
    <property type="component" value="Unassembled WGS sequence"/>
</dbReference>
<evidence type="ECO:0000256" key="7">
    <source>
        <dbReference type="ARBA" id="ARBA00023136"/>
    </source>
</evidence>
<dbReference type="GO" id="GO:0009707">
    <property type="term" value="C:chloroplast outer membrane"/>
    <property type="evidence" value="ECO:0007669"/>
    <property type="project" value="TreeGrafter"/>
</dbReference>
<feature type="transmembrane region" description="Helical" evidence="8">
    <location>
        <begin position="89"/>
        <end position="111"/>
    </location>
</feature>
<dbReference type="PANTHER" id="PTHR46132">
    <property type="entry name" value="DIGALACTOSYLDIACYLGLYCEROL SYNTHASE 2, CHLOROPLASTIC"/>
    <property type="match status" value="1"/>
</dbReference>
<dbReference type="GO" id="GO:0046481">
    <property type="term" value="F:digalactosyldiacylglycerol synthase activity"/>
    <property type="evidence" value="ECO:0007669"/>
    <property type="project" value="InterPro"/>
</dbReference>
<keyword evidence="8" id="KW-1133">Transmembrane helix</keyword>
<gene>
    <name evidence="9" type="ORF">CQW23_25807</name>
</gene>
<evidence type="ECO:0000313" key="9">
    <source>
        <dbReference type="EMBL" id="PHT34007.1"/>
    </source>
</evidence>